<keyword evidence="4" id="KW-0479">Metal-binding</keyword>
<keyword evidence="8" id="KW-0206">Cytoskeleton</keyword>
<dbReference type="OrthoDB" id="10014385at2759"/>
<evidence type="ECO:0000259" key="10">
    <source>
        <dbReference type="PROSITE" id="PS50135"/>
    </source>
</evidence>
<keyword evidence="6" id="KW-0862">Zinc</keyword>
<keyword evidence="5 9" id="KW-0863">Zinc-finger</keyword>
<dbReference type="PANTHER" id="PTHR12268:SF14">
    <property type="entry name" value="DYSTROPHIN-1"/>
    <property type="match status" value="1"/>
</dbReference>
<keyword evidence="3" id="KW-0963">Cytoplasm</keyword>
<evidence type="ECO:0000256" key="2">
    <source>
        <dbReference type="ARBA" id="ARBA00004278"/>
    </source>
</evidence>
<evidence type="ECO:0000256" key="1">
    <source>
        <dbReference type="ARBA" id="ARBA00004245"/>
    </source>
</evidence>
<evidence type="ECO:0000313" key="12">
    <source>
        <dbReference type="Proteomes" id="UP000789390"/>
    </source>
</evidence>
<dbReference type="GO" id="GO:0005737">
    <property type="term" value="C:cytoplasm"/>
    <property type="evidence" value="ECO:0007669"/>
    <property type="project" value="UniProtKB-SubCell"/>
</dbReference>
<dbReference type="InterPro" id="IPR015154">
    <property type="entry name" value="EF-hand_dom_typ2"/>
</dbReference>
<sequence>MHKRMYNEHRELLTALNQFTNIRYVAYRTAAKLKFIQSQTKLDCIKLIQIYRIIDEFGLRSSEKDLILTIDEIRQLVLSIYFLAQKSQLVHLDYKVSSRIVLDLICETFDKNCQKKGCTLLDFLVFFTILCGETTLGEKYRKLLQLISDHNNCIQRRSLALLLKSIASLAHLVNEAPAFGHWTVLAAVQQCFEQCESPVGVTEDVVFGWMVREPQSLVWWSTLYRINASNKVIHPVRCSVCNIQSIQGLRYQCLQCLSYNQCQQCFWLGLISKNHKVTHQMQEYCTKTTSKEATQALWKKMSNWLTLKKNRSPSARYLPLEKGYQFKSSEISLFSNEAIGESRSTITENTVTYQLSHQPREIASVVGHLMEEKGKLECVVQQSDFANSLGPVVKEHCDQLELQLRRLRQLVAQKDVPKDNILPQVPRMLTRLESTPLLPSQQRKNELEQLNFSPIDEPQSIIQRSTRERQSLRTSSVKAKIVTNGTLNYCTPRLQRKIIDNSSSNSKNYNETVESVPRFSTEFSLRDLSRNLQQPTAPSSVTRSSSSTVDSQLNAELEEILAQLDQLFPSQPFSGVPCSATSHNAAIYSSSENATLVRATNQVAGVLAEFVDGFNE</sequence>
<comment type="subcellular location">
    <subcellularLocation>
        <location evidence="2">Cell membrane</location>
        <location evidence="2">Sarcolemma</location>
        <topology evidence="2">Peripheral membrane protein</topology>
        <orientation evidence="2">Cytoplasmic side</orientation>
    </subcellularLocation>
    <subcellularLocation>
        <location evidence="1">Cytoplasm</location>
        <location evidence="1">Cytoskeleton</location>
    </subcellularLocation>
</comment>
<dbReference type="GO" id="GO:0045202">
    <property type="term" value="C:synapse"/>
    <property type="evidence" value="ECO:0007669"/>
    <property type="project" value="GOC"/>
</dbReference>
<dbReference type="PANTHER" id="PTHR12268">
    <property type="entry name" value="E3 UBIQUITIN-PROTEIN LIGASE KCMF1"/>
    <property type="match status" value="1"/>
</dbReference>
<dbReference type="GO" id="GO:0050804">
    <property type="term" value="P:modulation of chemical synaptic transmission"/>
    <property type="evidence" value="ECO:0007669"/>
    <property type="project" value="UniProtKB-ARBA"/>
</dbReference>
<evidence type="ECO:0000256" key="3">
    <source>
        <dbReference type="ARBA" id="ARBA00022490"/>
    </source>
</evidence>
<protein>
    <recommendedName>
        <fullName evidence="10">ZZ-type domain-containing protein</fullName>
    </recommendedName>
</protein>
<keyword evidence="12" id="KW-1185">Reference proteome</keyword>
<dbReference type="GO" id="GO:0046716">
    <property type="term" value="P:muscle cell cellular homeostasis"/>
    <property type="evidence" value="ECO:0007669"/>
    <property type="project" value="UniProtKB-ARBA"/>
</dbReference>
<dbReference type="InterPro" id="IPR015153">
    <property type="entry name" value="EF-hand_dom_typ1"/>
</dbReference>
<evidence type="ECO:0000256" key="6">
    <source>
        <dbReference type="ARBA" id="ARBA00022833"/>
    </source>
</evidence>
<evidence type="ECO:0000256" key="9">
    <source>
        <dbReference type="PROSITE-ProRule" id="PRU00228"/>
    </source>
</evidence>
<dbReference type="SUPFAM" id="SSF57850">
    <property type="entry name" value="RING/U-box"/>
    <property type="match status" value="1"/>
</dbReference>
<dbReference type="Pfam" id="PF00569">
    <property type="entry name" value="ZZ"/>
    <property type="match status" value="1"/>
</dbReference>
<dbReference type="InterPro" id="IPR043145">
    <property type="entry name" value="Znf_ZZ_sf"/>
</dbReference>
<dbReference type="GO" id="GO:0016010">
    <property type="term" value="C:dystrophin-associated glycoprotein complex"/>
    <property type="evidence" value="ECO:0007669"/>
    <property type="project" value="UniProtKB-ARBA"/>
</dbReference>
<name>A0A8J2RTB1_9CRUS</name>
<dbReference type="AlphaFoldDB" id="A0A8J2RTB1"/>
<dbReference type="GO" id="GO:0099536">
    <property type="term" value="P:synaptic signaling"/>
    <property type="evidence" value="ECO:0007669"/>
    <property type="project" value="TreeGrafter"/>
</dbReference>
<gene>
    <name evidence="11" type="ORF">DGAL_LOCUS4976</name>
</gene>
<organism evidence="11 12">
    <name type="scientific">Daphnia galeata</name>
    <dbReference type="NCBI Taxonomy" id="27404"/>
    <lineage>
        <taxon>Eukaryota</taxon>
        <taxon>Metazoa</taxon>
        <taxon>Ecdysozoa</taxon>
        <taxon>Arthropoda</taxon>
        <taxon>Crustacea</taxon>
        <taxon>Branchiopoda</taxon>
        <taxon>Diplostraca</taxon>
        <taxon>Cladocera</taxon>
        <taxon>Anomopoda</taxon>
        <taxon>Daphniidae</taxon>
        <taxon>Daphnia</taxon>
    </lineage>
</organism>
<evidence type="ECO:0000256" key="7">
    <source>
        <dbReference type="ARBA" id="ARBA00022837"/>
    </source>
</evidence>
<evidence type="ECO:0000313" key="11">
    <source>
        <dbReference type="EMBL" id="CAH0102556.1"/>
    </source>
</evidence>
<dbReference type="Pfam" id="PF09068">
    <property type="entry name" value="EF-hand_2"/>
    <property type="match status" value="1"/>
</dbReference>
<evidence type="ECO:0000256" key="4">
    <source>
        <dbReference type="ARBA" id="ARBA00022723"/>
    </source>
</evidence>
<dbReference type="GO" id="GO:0008270">
    <property type="term" value="F:zinc ion binding"/>
    <property type="evidence" value="ECO:0007669"/>
    <property type="project" value="UniProtKB-KW"/>
</dbReference>
<dbReference type="Gene3D" id="6.10.140.70">
    <property type="match status" value="1"/>
</dbReference>
<dbReference type="PROSITE" id="PS50135">
    <property type="entry name" value="ZF_ZZ_2"/>
    <property type="match status" value="1"/>
</dbReference>
<dbReference type="SMART" id="SM00291">
    <property type="entry name" value="ZnF_ZZ"/>
    <property type="match status" value="1"/>
</dbReference>
<dbReference type="InterPro" id="IPR000433">
    <property type="entry name" value="Znf_ZZ"/>
</dbReference>
<comment type="caution">
    <text evidence="11">The sequence shown here is derived from an EMBL/GenBank/DDBJ whole genome shotgun (WGS) entry which is preliminary data.</text>
</comment>
<dbReference type="InterPro" id="IPR050774">
    <property type="entry name" value="KCMF1/Dystrophin"/>
</dbReference>
<reference evidence="11" key="1">
    <citation type="submission" date="2021-11" db="EMBL/GenBank/DDBJ databases">
        <authorList>
            <person name="Schell T."/>
        </authorList>
    </citation>
    <scope>NUCLEOTIDE SEQUENCE</scope>
    <source>
        <strain evidence="11">M5</strain>
    </source>
</reference>
<evidence type="ECO:0000256" key="8">
    <source>
        <dbReference type="ARBA" id="ARBA00023212"/>
    </source>
</evidence>
<dbReference type="Pfam" id="PF09069">
    <property type="entry name" value="EF-hand_3"/>
    <property type="match status" value="1"/>
</dbReference>
<dbReference type="InterPro" id="IPR011992">
    <property type="entry name" value="EF-hand-dom_pair"/>
</dbReference>
<dbReference type="EMBL" id="CAKKLH010000086">
    <property type="protein sequence ID" value="CAH0102556.1"/>
    <property type="molecule type" value="Genomic_DNA"/>
</dbReference>
<dbReference type="SUPFAM" id="SSF47473">
    <property type="entry name" value="EF-hand"/>
    <property type="match status" value="2"/>
</dbReference>
<feature type="domain" description="ZZ-type" evidence="10">
    <location>
        <begin position="233"/>
        <end position="289"/>
    </location>
</feature>
<dbReference type="Proteomes" id="UP000789390">
    <property type="component" value="Unassembled WGS sequence"/>
</dbReference>
<proteinExistence type="predicted"/>
<accession>A0A8J2RTB1</accession>
<evidence type="ECO:0000256" key="5">
    <source>
        <dbReference type="ARBA" id="ARBA00022771"/>
    </source>
</evidence>
<dbReference type="Gene3D" id="3.30.60.90">
    <property type="match status" value="1"/>
</dbReference>
<keyword evidence="7" id="KW-0106">Calcium</keyword>
<dbReference type="Gene3D" id="1.10.238.10">
    <property type="entry name" value="EF-hand"/>
    <property type="match status" value="1"/>
</dbReference>